<name>A0AAP0R784_LIQFO</name>
<proteinExistence type="predicted"/>
<evidence type="ECO:0000313" key="2">
    <source>
        <dbReference type="Proteomes" id="UP001415857"/>
    </source>
</evidence>
<sequence length="104" mass="12009">MPPFAQRWINNFTLLKEVSRSLCNLTQNKPDEILVHTTIGRTCKAPISHKVVLKILKENQLYVKNILCIRSSFMGHRIAGGVVKIKRYMQAVVDRETTCKVWEL</sequence>
<reference evidence="1 2" key="1">
    <citation type="journal article" date="2024" name="Plant J.">
        <title>Genome sequences and population genomics reveal climatic adaptation and genomic divergence between two closely related sweetgum species.</title>
        <authorList>
            <person name="Xu W.Q."/>
            <person name="Ren C.Q."/>
            <person name="Zhang X.Y."/>
            <person name="Comes H.P."/>
            <person name="Liu X.H."/>
            <person name="Li Y.G."/>
            <person name="Kettle C.J."/>
            <person name="Jalonen R."/>
            <person name="Gaisberger H."/>
            <person name="Ma Y.Z."/>
            <person name="Qiu Y.X."/>
        </authorList>
    </citation>
    <scope>NUCLEOTIDE SEQUENCE [LARGE SCALE GENOMIC DNA]</scope>
    <source>
        <strain evidence="1">Hangzhou</strain>
    </source>
</reference>
<comment type="caution">
    <text evidence="1">The sequence shown here is derived from an EMBL/GenBank/DDBJ whole genome shotgun (WGS) entry which is preliminary data.</text>
</comment>
<gene>
    <name evidence="1" type="ORF">L1049_026149</name>
</gene>
<evidence type="ECO:0000313" key="1">
    <source>
        <dbReference type="EMBL" id="KAK9270568.1"/>
    </source>
</evidence>
<dbReference type="Proteomes" id="UP001415857">
    <property type="component" value="Unassembled WGS sequence"/>
</dbReference>
<accession>A0AAP0R784</accession>
<protein>
    <submittedName>
        <fullName evidence="1">Uncharacterized protein</fullName>
    </submittedName>
</protein>
<dbReference type="AlphaFoldDB" id="A0AAP0R784"/>
<organism evidence="1 2">
    <name type="scientific">Liquidambar formosana</name>
    <name type="common">Formosan gum</name>
    <dbReference type="NCBI Taxonomy" id="63359"/>
    <lineage>
        <taxon>Eukaryota</taxon>
        <taxon>Viridiplantae</taxon>
        <taxon>Streptophyta</taxon>
        <taxon>Embryophyta</taxon>
        <taxon>Tracheophyta</taxon>
        <taxon>Spermatophyta</taxon>
        <taxon>Magnoliopsida</taxon>
        <taxon>eudicotyledons</taxon>
        <taxon>Gunneridae</taxon>
        <taxon>Pentapetalae</taxon>
        <taxon>Saxifragales</taxon>
        <taxon>Altingiaceae</taxon>
        <taxon>Liquidambar</taxon>
    </lineage>
</organism>
<dbReference type="EMBL" id="JBBPBK010000014">
    <property type="protein sequence ID" value="KAK9270568.1"/>
    <property type="molecule type" value="Genomic_DNA"/>
</dbReference>
<keyword evidence="2" id="KW-1185">Reference proteome</keyword>